<gene>
    <name evidence="4" type="ORF">C1H46_000314</name>
</gene>
<reference evidence="4 5" key="1">
    <citation type="journal article" date="2019" name="G3 (Bethesda)">
        <title>Sequencing of a Wild Apple (Malus baccata) Genome Unravels the Differences Between Cultivated and Wild Apple Species Regarding Disease Resistance and Cold Tolerance.</title>
        <authorList>
            <person name="Chen X."/>
        </authorList>
    </citation>
    <scope>NUCLEOTIDE SEQUENCE [LARGE SCALE GENOMIC DNA]</scope>
    <source>
        <strain evidence="5">cv. Shandingzi</strain>
        <tissue evidence="4">Leaves</tissue>
    </source>
</reference>
<dbReference type="InterPro" id="IPR051955">
    <property type="entry name" value="PME_Inhibitor"/>
</dbReference>
<dbReference type="Gene3D" id="1.20.140.40">
    <property type="entry name" value="Invertase/pectin methylesterase inhibitor family protein"/>
    <property type="match status" value="2"/>
</dbReference>
<name>A0A540NTZ6_MALBA</name>
<evidence type="ECO:0000256" key="1">
    <source>
        <dbReference type="ARBA" id="ARBA00022729"/>
    </source>
</evidence>
<organism evidence="4 5">
    <name type="scientific">Malus baccata</name>
    <name type="common">Siberian crab apple</name>
    <name type="synonym">Pyrus baccata</name>
    <dbReference type="NCBI Taxonomy" id="106549"/>
    <lineage>
        <taxon>Eukaryota</taxon>
        <taxon>Viridiplantae</taxon>
        <taxon>Streptophyta</taxon>
        <taxon>Embryophyta</taxon>
        <taxon>Tracheophyta</taxon>
        <taxon>Spermatophyta</taxon>
        <taxon>Magnoliopsida</taxon>
        <taxon>eudicotyledons</taxon>
        <taxon>Gunneridae</taxon>
        <taxon>Pentapetalae</taxon>
        <taxon>rosids</taxon>
        <taxon>fabids</taxon>
        <taxon>Rosales</taxon>
        <taxon>Rosaceae</taxon>
        <taxon>Amygdaloideae</taxon>
        <taxon>Maleae</taxon>
        <taxon>Malus</taxon>
    </lineage>
</organism>
<feature type="domain" description="Pectinesterase inhibitor" evidence="3">
    <location>
        <begin position="104"/>
        <end position="248"/>
    </location>
</feature>
<sequence length="260" mass="28275">MKRLSKTHSLNPIEAAALDCVEESGDVDEVQKSIDELGHVARGSNFWVQMSDIQTWVSAALTDEDTCMDAFDEHHMSGRVESLVPRYIVNVAHLTSNALALINRYASVSNEAVDFVWFSGKTNPKELVHTSLNVTLAFTQATSVTMKRSLKVYSLNHNASAALVDSAEELGDMVEMLQQSIEELGRVEGASSSRFQLSNIQTWVSAAFTNEDTCEDGFANLPLNGKVETTAHRHVTKAAHLTSNALALVNAHASAKTASP</sequence>
<proteinExistence type="inferred from homology"/>
<dbReference type="STRING" id="106549.A0A540NTZ6"/>
<dbReference type="SMART" id="SM00856">
    <property type="entry name" value="PMEI"/>
    <property type="match status" value="2"/>
</dbReference>
<dbReference type="AlphaFoldDB" id="A0A540NTZ6"/>
<dbReference type="InterPro" id="IPR035513">
    <property type="entry name" value="Invertase/methylesterase_inhib"/>
</dbReference>
<evidence type="ECO:0000313" key="5">
    <source>
        <dbReference type="Proteomes" id="UP000315295"/>
    </source>
</evidence>
<dbReference type="PANTHER" id="PTHR31080:SF118">
    <property type="entry name" value="PECTINESTERASE INHIBITOR 10"/>
    <property type="match status" value="1"/>
</dbReference>
<comment type="similarity">
    <text evidence="2">Belongs to the PMEI family.</text>
</comment>
<dbReference type="InterPro" id="IPR006501">
    <property type="entry name" value="Pectinesterase_inhib_dom"/>
</dbReference>
<dbReference type="SUPFAM" id="SSF101148">
    <property type="entry name" value="Plant invertase/pectin methylesterase inhibitor"/>
    <property type="match status" value="2"/>
</dbReference>
<feature type="domain" description="Pectinesterase inhibitor" evidence="3">
    <location>
        <begin position="1"/>
        <end position="101"/>
    </location>
</feature>
<dbReference type="EMBL" id="VIEB01000006">
    <property type="protein sequence ID" value="TQE14020.1"/>
    <property type="molecule type" value="Genomic_DNA"/>
</dbReference>
<dbReference type="Pfam" id="PF04043">
    <property type="entry name" value="PMEI"/>
    <property type="match status" value="2"/>
</dbReference>
<dbReference type="NCBIfam" id="TIGR01614">
    <property type="entry name" value="PME_inhib"/>
    <property type="match status" value="2"/>
</dbReference>
<evidence type="ECO:0000256" key="2">
    <source>
        <dbReference type="ARBA" id="ARBA00038471"/>
    </source>
</evidence>
<keyword evidence="1" id="KW-0732">Signal</keyword>
<protein>
    <recommendedName>
        <fullName evidence="3">Pectinesterase inhibitor domain-containing protein</fullName>
    </recommendedName>
</protein>
<keyword evidence="5" id="KW-1185">Reference proteome</keyword>
<dbReference type="GO" id="GO:0004857">
    <property type="term" value="F:enzyme inhibitor activity"/>
    <property type="evidence" value="ECO:0007669"/>
    <property type="project" value="InterPro"/>
</dbReference>
<dbReference type="Proteomes" id="UP000315295">
    <property type="component" value="Unassembled WGS sequence"/>
</dbReference>
<evidence type="ECO:0000259" key="3">
    <source>
        <dbReference type="SMART" id="SM00856"/>
    </source>
</evidence>
<comment type="caution">
    <text evidence="4">The sequence shown here is derived from an EMBL/GenBank/DDBJ whole genome shotgun (WGS) entry which is preliminary data.</text>
</comment>
<evidence type="ECO:0000313" key="4">
    <source>
        <dbReference type="EMBL" id="TQE14020.1"/>
    </source>
</evidence>
<dbReference type="CDD" id="cd15798">
    <property type="entry name" value="PMEI-like_3"/>
    <property type="match status" value="2"/>
</dbReference>
<dbReference type="PANTHER" id="PTHR31080">
    <property type="entry name" value="PECTINESTERASE INHIBITOR-LIKE"/>
    <property type="match status" value="1"/>
</dbReference>
<accession>A0A540NTZ6</accession>